<evidence type="ECO:0000259" key="1">
    <source>
        <dbReference type="Pfam" id="PF03872"/>
    </source>
</evidence>
<protein>
    <submittedName>
        <fullName evidence="2">Transcriptional regulator</fullName>
    </submittedName>
</protein>
<dbReference type="InterPro" id="IPR005572">
    <property type="entry name" value="Anti-sigma_E_RseA_N"/>
</dbReference>
<reference evidence="2 3" key="1">
    <citation type="submission" date="2019-11" db="EMBL/GenBank/DDBJ databases">
        <title>Type strains purchased from KCTC, JCM and DSMZ.</title>
        <authorList>
            <person name="Lu H."/>
        </authorList>
    </citation>
    <scope>NUCLEOTIDE SEQUENCE [LARGE SCALE GENOMIC DNA]</scope>
    <source>
        <strain evidence="2 3">KCTC 52429</strain>
    </source>
</reference>
<dbReference type="SUPFAM" id="SSF89069">
    <property type="entry name" value="N-terminal, cytoplasmic domain of anti-sigmaE factor RseA"/>
    <property type="match status" value="1"/>
</dbReference>
<dbReference type="Pfam" id="PF03872">
    <property type="entry name" value="RseA_N"/>
    <property type="match status" value="1"/>
</dbReference>
<sequence>MKTSTRLQENISAMVDGELPACDVELTMAAMADPDGQARWRTYQLIGEILRADAAAAEPGPDFASRLAARLASRLALEELPVRGQEGVKA</sequence>
<evidence type="ECO:0000313" key="2">
    <source>
        <dbReference type="EMBL" id="MTV52494.1"/>
    </source>
</evidence>
<dbReference type="InterPro" id="IPR036147">
    <property type="entry name" value="Anti-sigma_E_RseA_N_sf"/>
</dbReference>
<dbReference type="OrthoDB" id="8561243at2"/>
<dbReference type="RefSeq" id="WP_155469825.1">
    <property type="nucleotide sequence ID" value="NZ_BMKG01000002.1"/>
</dbReference>
<comment type="caution">
    <text evidence="2">The sequence shown here is derived from an EMBL/GenBank/DDBJ whole genome shotgun (WGS) entry which is preliminary data.</text>
</comment>
<dbReference type="AlphaFoldDB" id="A0A6I3STW7"/>
<proteinExistence type="predicted"/>
<dbReference type="Proteomes" id="UP000430634">
    <property type="component" value="Unassembled WGS sequence"/>
</dbReference>
<dbReference type="GO" id="GO:0016989">
    <property type="term" value="F:sigma factor antagonist activity"/>
    <property type="evidence" value="ECO:0007669"/>
    <property type="project" value="InterPro"/>
</dbReference>
<gene>
    <name evidence="2" type="ORF">GM672_07045</name>
</gene>
<dbReference type="EMBL" id="WNKZ01000013">
    <property type="protein sequence ID" value="MTV52494.1"/>
    <property type="molecule type" value="Genomic_DNA"/>
</dbReference>
<feature type="domain" description="Anti sigma-E protein RseA N-terminal" evidence="1">
    <location>
        <begin position="8"/>
        <end position="73"/>
    </location>
</feature>
<dbReference type="CDD" id="cd16328">
    <property type="entry name" value="RseA_N"/>
    <property type="match status" value="1"/>
</dbReference>
<name>A0A6I3STW7_9BURK</name>
<organism evidence="2 3">
    <name type="scientific">Pseudoduganella buxea</name>
    <dbReference type="NCBI Taxonomy" id="1949069"/>
    <lineage>
        <taxon>Bacteria</taxon>
        <taxon>Pseudomonadati</taxon>
        <taxon>Pseudomonadota</taxon>
        <taxon>Betaproteobacteria</taxon>
        <taxon>Burkholderiales</taxon>
        <taxon>Oxalobacteraceae</taxon>
        <taxon>Telluria group</taxon>
        <taxon>Pseudoduganella</taxon>
    </lineage>
</organism>
<dbReference type="Gene3D" id="1.10.10.880">
    <property type="entry name" value="Anti sigma-E protein RseA, N-terminal domain"/>
    <property type="match status" value="1"/>
</dbReference>
<accession>A0A6I3STW7</accession>
<evidence type="ECO:0000313" key="3">
    <source>
        <dbReference type="Proteomes" id="UP000430634"/>
    </source>
</evidence>